<reference evidence="3" key="1">
    <citation type="submission" date="2021-03" db="EMBL/GenBank/DDBJ databases">
        <title>Draft genome sequence of rust myrtle Austropuccinia psidii MF-1, a brazilian biotype.</title>
        <authorList>
            <person name="Quecine M.C."/>
            <person name="Pachon D.M.R."/>
            <person name="Bonatelli M.L."/>
            <person name="Correr F.H."/>
            <person name="Franceschini L.M."/>
            <person name="Leite T.F."/>
            <person name="Margarido G.R.A."/>
            <person name="Almeida C.A."/>
            <person name="Ferrarezi J.A."/>
            <person name="Labate C.A."/>
        </authorList>
    </citation>
    <scope>NUCLEOTIDE SEQUENCE</scope>
    <source>
        <strain evidence="3">MF-1</strain>
    </source>
</reference>
<keyword evidence="1" id="KW-0175">Coiled coil</keyword>
<feature type="compositionally biased region" description="Basic and acidic residues" evidence="2">
    <location>
        <begin position="485"/>
        <end position="509"/>
    </location>
</feature>
<name>A0A9Q3FZB5_9BASI</name>
<evidence type="ECO:0000256" key="2">
    <source>
        <dbReference type="SAM" id="MobiDB-lite"/>
    </source>
</evidence>
<keyword evidence="4" id="KW-1185">Reference proteome</keyword>
<dbReference type="AlphaFoldDB" id="A0A9Q3FZB5"/>
<accession>A0A9Q3FZB5</accession>
<sequence>MGNGRQGIQTRVPLQRTCRNYSEDFPQLDILQRTYHRQEMEPEITYSDTLRLLNTESRGGRGKEQDFFQTEAERVRSYDPEIVGPVARSTKKQQTVVNTSNTSISPTIRNDISTQIKHSIVIPESTMSSNTLWLQFCQFEEQTQKEFERLHVSISRLQEVYTLQTKTIHTLQEDYNELCKASEDTKRRLNQVLEEKNNCKRDREYLDQDIGKLLNYCQKMKPQTQGNVSGNTPYHQEDIKPDALLEKKPSSPSQYQDGDKMTYSEKEALKQLPDTSSWPKLYGIGEYDHMDLIDYIDGLFNDVPSIPDYWITARLNTAFRGHASIWYTEMKEIHGRRNWPWWRSQIIQKYRNDKWIWHKTLSFENNRYTVDKDPYDWCLRQSKMLRAIDPHITTEMRNHKLLTKPPGVLENAAKFRCFKKSTLDEISTTLQEVRIRESIGRYNTHSTGDKREDSTLEAKETHDSDSEITKGFHNYKSPNHYAKNSPKDREEIFEREEETRKDKEGHESDSDSVGNGYGDNSYSEPNPHEEYLVEFKNHGTEEVG</sequence>
<dbReference type="Proteomes" id="UP000765509">
    <property type="component" value="Unassembled WGS sequence"/>
</dbReference>
<gene>
    <name evidence="3" type="ORF">O181_085976</name>
</gene>
<protein>
    <submittedName>
        <fullName evidence="3">Uncharacterized protein</fullName>
    </submittedName>
</protein>
<feature type="region of interest" description="Disordered" evidence="2">
    <location>
        <begin position="441"/>
        <end position="544"/>
    </location>
</feature>
<feature type="compositionally biased region" description="Basic and acidic residues" evidence="2">
    <location>
        <begin position="526"/>
        <end position="544"/>
    </location>
</feature>
<dbReference type="EMBL" id="AVOT02051248">
    <property type="protein sequence ID" value="MBW0546261.1"/>
    <property type="molecule type" value="Genomic_DNA"/>
</dbReference>
<proteinExistence type="predicted"/>
<evidence type="ECO:0000313" key="3">
    <source>
        <dbReference type="EMBL" id="MBW0546261.1"/>
    </source>
</evidence>
<feature type="coiled-coil region" evidence="1">
    <location>
        <begin position="175"/>
        <end position="202"/>
    </location>
</feature>
<evidence type="ECO:0000256" key="1">
    <source>
        <dbReference type="SAM" id="Coils"/>
    </source>
</evidence>
<feature type="compositionally biased region" description="Basic and acidic residues" evidence="2">
    <location>
        <begin position="447"/>
        <end position="470"/>
    </location>
</feature>
<evidence type="ECO:0000313" key="4">
    <source>
        <dbReference type="Proteomes" id="UP000765509"/>
    </source>
</evidence>
<organism evidence="3 4">
    <name type="scientific">Austropuccinia psidii MF-1</name>
    <dbReference type="NCBI Taxonomy" id="1389203"/>
    <lineage>
        <taxon>Eukaryota</taxon>
        <taxon>Fungi</taxon>
        <taxon>Dikarya</taxon>
        <taxon>Basidiomycota</taxon>
        <taxon>Pucciniomycotina</taxon>
        <taxon>Pucciniomycetes</taxon>
        <taxon>Pucciniales</taxon>
        <taxon>Sphaerophragmiaceae</taxon>
        <taxon>Austropuccinia</taxon>
    </lineage>
</organism>
<comment type="caution">
    <text evidence="3">The sequence shown here is derived from an EMBL/GenBank/DDBJ whole genome shotgun (WGS) entry which is preliminary data.</text>
</comment>